<dbReference type="AlphaFoldDB" id="A0A0B7KF21"/>
<evidence type="ECO:0000313" key="2">
    <source>
        <dbReference type="EMBL" id="CEO54077.1"/>
    </source>
</evidence>
<protein>
    <recommendedName>
        <fullName evidence="1">Heterokaryon incompatibility domain-containing protein</fullName>
    </recommendedName>
</protein>
<dbReference type="PANTHER" id="PTHR24148">
    <property type="entry name" value="ANKYRIN REPEAT DOMAIN-CONTAINING PROTEIN 39 HOMOLOG-RELATED"/>
    <property type="match status" value="1"/>
</dbReference>
<sequence>MTYVYTALRAEHREIRLLSLEPSKVGDEPLKLSLFTVPLDCPGSYEALSYAWGETLPKFDVKVNGFGFQIGGNLHSALRQLRYQDQRRRLWVDAICINQDDIQEREEQVSMMRGIYGNARSVIAWIGVSDGSSDERAFDFMDKILNQIHSRVVLERFLAADTAPTSSEFSLAIHKDNMDWIRSVTSLGLVGSPWLDLLHLLQRPWFSRIWIIQEVAMASEVTIRCGERTLDWLLFRLCIRFVKHHIVTIWDSSAPEDILKLDVEAYRHYQRSGGVISLDKAIKGITNVGQLRRQRRLIDLTTTLTQQRGQGSSVAAPVLLPPSIKQLLGIETPEQTMPQAMTHEERVYAAQPPMDFEVGKILKDSSLYQLFRKFRSCDATDPRDKVYALLGIAEKIHDSHDKLPVSYEKSVEAVLWNLISNHLTSTKSLNFLSDASGLYGPKGFPSWIPLWYETHLETHPYSFLSDALASGYRAGGDTKAQFQFEEGTKLLKCQGIIVSTIEAVGEAYDSNYDNDNVDDPERLYERSIQTKWAKLLGVDDVFNDGNILWDAAQRGAISQEENRARFLELLSRDKHKMRRFLEFSITLMACGSTYGDLINATTVLDGNQTFVPSFAPHMVWPQSTNDKKYAGRVRNACHQRSIFTCKGEAMFGLGPANAEPGDVVTMFLGADLLYVLRQVGEHAGLPTFKLVGEAYCISHINGEAINVLRASEDHNEFGTQTVQLV</sequence>
<dbReference type="EMBL" id="CDPU01000040">
    <property type="protein sequence ID" value="CEO54077.1"/>
    <property type="molecule type" value="Genomic_DNA"/>
</dbReference>
<feature type="domain" description="Heterokaryon incompatibility" evidence="1">
    <location>
        <begin position="45"/>
        <end position="214"/>
    </location>
</feature>
<reference evidence="2" key="1">
    <citation type="submission" date="2015-01" db="EMBL/GenBank/DDBJ databases">
        <authorList>
            <person name="Durling Mikael"/>
        </authorList>
    </citation>
    <scope>NUCLEOTIDE SEQUENCE</scope>
</reference>
<gene>
    <name evidence="2" type="ORF">BN869_000010135_1</name>
</gene>
<dbReference type="Pfam" id="PF06985">
    <property type="entry name" value="HET"/>
    <property type="match status" value="1"/>
</dbReference>
<proteinExistence type="predicted"/>
<organism evidence="2">
    <name type="scientific">Bionectria ochroleuca</name>
    <name type="common">Gliocladium roseum</name>
    <dbReference type="NCBI Taxonomy" id="29856"/>
    <lineage>
        <taxon>Eukaryota</taxon>
        <taxon>Fungi</taxon>
        <taxon>Dikarya</taxon>
        <taxon>Ascomycota</taxon>
        <taxon>Pezizomycotina</taxon>
        <taxon>Sordariomycetes</taxon>
        <taxon>Hypocreomycetidae</taxon>
        <taxon>Hypocreales</taxon>
        <taxon>Bionectriaceae</taxon>
        <taxon>Clonostachys</taxon>
    </lineage>
</organism>
<name>A0A0B7KF21_BIOOC</name>
<dbReference type="PANTHER" id="PTHR24148:SF64">
    <property type="entry name" value="HETEROKARYON INCOMPATIBILITY DOMAIN-CONTAINING PROTEIN"/>
    <property type="match status" value="1"/>
</dbReference>
<dbReference type="InterPro" id="IPR010730">
    <property type="entry name" value="HET"/>
</dbReference>
<dbReference type="Pfam" id="PF26639">
    <property type="entry name" value="Het-6_barrel"/>
    <property type="match status" value="1"/>
</dbReference>
<accession>A0A0B7KF21</accession>
<dbReference type="InterPro" id="IPR052895">
    <property type="entry name" value="HetReg/Transcr_Mod"/>
</dbReference>
<evidence type="ECO:0000259" key="1">
    <source>
        <dbReference type="Pfam" id="PF06985"/>
    </source>
</evidence>